<evidence type="ECO:0000256" key="4">
    <source>
        <dbReference type="ARBA" id="ARBA00022540"/>
    </source>
</evidence>
<evidence type="ECO:0000256" key="3">
    <source>
        <dbReference type="ARBA" id="ARBA00022490"/>
    </source>
</evidence>
<accession>A0A915A7P0</accession>
<feature type="compositionally biased region" description="Basic and acidic residues" evidence="10">
    <location>
        <begin position="204"/>
        <end position="236"/>
    </location>
</feature>
<evidence type="ECO:0000313" key="11">
    <source>
        <dbReference type="Proteomes" id="UP000887569"/>
    </source>
</evidence>
<evidence type="ECO:0000256" key="5">
    <source>
        <dbReference type="ARBA" id="ARBA00022917"/>
    </source>
</evidence>
<dbReference type="InterPro" id="IPR037171">
    <property type="entry name" value="NagB/RpiA_transferase-like"/>
</dbReference>
<evidence type="ECO:0000256" key="2">
    <source>
        <dbReference type="ARBA" id="ARBA00007251"/>
    </source>
</evidence>
<dbReference type="Gene3D" id="3.40.50.10470">
    <property type="entry name" value="Translation initiation factor eif-2b, domain 2"/>
    <property type="match status" value="1"/>
</dbReference>
<evidence type="ECO:0000256" key="9">
    <source>
        <dbReference type="RuleBase" id="RU003814"/>
    </source>
</evidence>
<evidence type="ECO:0000313" key="12">
    <source>
        <dbReference type="WBParaSite" id="PgR002_g219_t03"/>
    </source>
</evidence>
<dbReference type="PANTHER" id="PTHR10233:SF14">
    <property type="entry name" value="TRANSLATION INITIATION FACTOR EIF-2B SUBUNIT DELTA"/>
    <property type="match status" value="1"/>
</dbReference>
<dbReference type="WBParaSite" id="PgR002_g219_t03">
    <property type="protein sequence ID" value="PgR002_g219_t03"/>
    <property type="gene ID" value="PgR002_g219"/>
</dbReference>
<dbReference type="PANTHER" id="PTHR10233">
    <property type="entry name" value="TRANSLATION INITIATION FACTOR EIF-2B"/>
    <property type="match status" value="1"/>
</dbReference>
<comment type="subunit">
    <text evidence="8">Component of the translation initiation factor 2B (eIF2B) complex which is a heterodecamer of two sets of five different subunits: alpha, beta, gamma, delta and epsilon. Subunits alpha, beta and delta comprise a regulatory subcomplex and subunits epsilon and gamma comprise a catalytic subcomplex. Within the complex, the hexameric regulatory complex resides at the center, with the two heterodimeric catalytic subcomplexes bound on opposite sides.</text>
</comment>
<dbReference type="InterPro" id="IPR000649">
    <property type="entry name" value="IF-2B-related"/>
</dbReference>
<keyword evidence="3" id="KW-0963">Cytoplasm</keyword>
<dbReference type="GO" id="GO:0003743">
    <property type="term" value="F:translation initiation factor activity"/>
    <property type="evidence" value="ECO:0007669"/>
    <property type="project" value="UniProtKB-KW"/>
</dbReference>
<dbReference type="Pfam" id="PF01008">
    <property type="entry name" value="IF-2B"/>
    <property type="match status" value="1"/>
</dbReference>
<name>A0A915A7P0_PARUN</name>
<protein>
    <recommendedName>
        <fullName evidence="6">Translation initiation factor eIF2B subunit delta</fullName>
    </recommendedName>
    <alternativeName>
        <fullName evidence="7">eIF2B GDP-GTP exchange factor subunit delta</fullName>
    </alternativeName>
</protein>
<proteinExistence type="inferred from homology"/>
<feature type="compositionally biased region" description="Low complexity" evidence="10">
    <location>
        <begin position="241"/>
        <end position="255"/>
    </location>
</feature>
<feature type="region of interest" description="Disordered" evidence="10">
    <location>
        <begin position="1"/>
        <end position="64"/>
    </location>
</feature>
<evidence type="ECO:0000256" key="6">
    <source>
        <dbReference type="ARBA" id="ARBA00044147"/>
    </source>
</evidence>
<sequence length="692" mass="75928">ITIFSYSQMGGGKRKNPPNNRQQTIKSKPQQQQQQPSKTARVVTGEENGDIIGRPPANAEASSSCGSLPLTMTLTHLFNATIDCLTLHLILAMKKENESAEVKELLKSVVDLRITSDSPATARSSKETHSHQCASSQKQFGEGSTEEQPTKTKEEIMAERKAKAAEAKARKAAAAAARKAISEDGSSSATNEPQTNEHNKKKHEAKEREKSNYEGKPKESKQKEFPRNEISEEKRTKPNGSDIVKSAISSKSSSARPAQPFKHVHFDMTPSEDNVAGQRRRHPSFTEVSTANVHASFLSFAARCEAKDVVGIDAVCVAFIHAFKEFLSDYVMNENRKMSHDLDQAIRPHFSYLTQNGSQPFPLALGNLIRQLKKEINRLPDDISELDGKNALSEWLDDFCSQNFDLALRAISSFCLSKMISAPYILTYSWCPVVERILLDAYEQKLCPRVCVLDSPVEPRGRQLVKMLCARNIECTYGMLSAIGYVMKECRLVLLGCSAILSNGCVVADRGASQVALVAAASNVPVLVVAQTLKFVDRVQTFDRSAREVSALIGERQETIPADLVTAVVTELRIVPPSSAPAVLKAKQLAIGLLRRLCKNSWKNTSCPSVLGRHLISVSSRAPPSTSCLSVLGRHLPPHVYQFSGATFHLMFVSSRAPPSTSCLSVLGRHLPPSSHLVPSRLLFIMEANGSR</sequence>
<dbReference type="GO" id="GO:0005829">
    <property type="term" value="C:cytosol"/>
    <property type="evidence" value="ECO:0007669"/>
    <property type="project" value="UniProtKB-SubCell"/>
</dbReference>
<comment type="subcellular location">
    <subcellularLocation>
        <location evidence="1">Cytoplasm</location>
        <location evidence="1">Cytosol</location>
    </subcellularLocation>
</comment>
<feature type="compositionally biased region" description="Low complexity" evidence="10">
    <location>
        <begin position="22"/>
        <end position="39"/>
    </location>
</feature>
<keyword evidence="5" id="KW-0648">Protein biosynthesis</keyword>
<evidence type="ECO:0000256" key="1">
    <source>
        <dbReference type="ARBA" id="ARBA00004514"/>
    </source>
</evidence>
<comment type="similarity">
    <text evidence="2 9">Belongs to the eIF-2B alpha/beta/delta subunits family.</text>
</comment>
<dbReference type="InterPro" id="IPR042529">
    <property type="entry name" value="IF_2B-like_C"/>
</dbReference>
<dbReference type="Proteomes" id="UP000887569">
    <property type="component" value="Unplaced"/>
</dbReference>
<reference evidence="12" key="1">
    <citation type="submission" date="2022-11" db="UniProtKB">
        <authorList>
            <consortium name="WormBaseParasite"/>
        </authorList>
    </citation>
    <scope>IDENTIFICATION</scope>
</reference>
<feature type="compositionally biased region" description="Basic and acidic residues" evidence="10">
    <location>
        <begin position="148"/>
        <end position="169"/>
    </location>
</feature>
<dbReference type="SUPFAM" id="SSF100950">
    <property type="entry name" value="NagB/RpiA/CoA transferase-like"/>
    <property type="match status" value="1"/>
</dbReference>
<keyword evidence="4" id="KW-0396">Initiation factor</keyword>
<evidence type="ECO:0000256" key="8">
    <source>
        <dbReference type="ARBA" id="ARBA00046432"/>
    </source>
</evidence>
<evidence type="ECO:0000256" key="10">
    <source>
        <dbReference type="SAM" id="MobiDB-lite"/>
    </source>
</evidence>
<keyword evidence="11" id="KW-1185">Reference proteome</keyword>
<evidence type="ECO:0000256" key="7">
    <source>
        <dbReference type="ARBA" id="ARBA00044356"/>
    </source>
</evidence>
<feature type="compositionally biased region" description="Polar residues" evidence="10">
    <location>
        <begin position="184"/>
        <end position="194"/>
    </location>
</feature>
<dbReference type="AlphaFoldDB" id="A0A915A7P0"/>
<organism evidence="11 12">
    <name type="scientific">Parascaris univalens</name>
    <name type="common">Nematode worm</name>
    <dbReference type="NCBI Taxonomy" id="6257"/>
    <lineage>
        <taxon>Eukaryota</taxon>
        <taxon>Metazoa</taxon>
        <taxon>Ecdysozoa</taxon>
        <taxon>Nematoda</taxon>
        <taxon>Chromadorea</taxon>
        <taxon>Rhabditida</taxon>
        <taxon>Spirurina</taxon>
        <taxon>Ascaridomorpha</taxon>
        <taxon>Ascaridoidea</taxon>
        <taxon>Ascarididae</taxon>
        <taxon>Parascaris</taxon>
    </lineage>
</organism>
<feature type="region of interest" description="Disordered" evidence="10">
    <location>
        <begin position="118"/>
        <end position="277"/>
    </location>
</feature>